<keyword evidence="3" id="KW-1185">Reference proteome</keyword>
<name>A0A3N0B1H6_9ACTN</name>
<sequence>MVTIEKLKGNFASRAGKLYRASFEEWERIPFFALRARSASKEVDLLAFCENGEFCGFACLTLNDKAAYIQYLAVEESMRGRGLGGEMLDALVNHYEGKSVALDIHAVRPGTDGSKLRAHHRKLYTEHEYKASGYGYRDGGVVYEILVHGEKLERTDYMKLINKLAFGLTQISVRKMDELK</sequence>
<dbReference type="Gene3D" id="3.40.630.30">
    <property type="match status" value="1"/>
</dbReference>
<dbReference type="InterPro" id="IPR000182">
    <property type="entry name" value="GNAT_dom"/>
</dbReference>
<comment type="caution">
    <text evidence="2">The sequence shown here is derived from an EMBL/GenBank/DDBJ whole genome shotgun (WGS) entry which is preliminary data.</text>
</comment>
<feature type="domain" description="N-acetyltransferase" evidence="1">
    <location>
        <begin position="2"/>
        <end position="163"/>
    </location>
</feature>
<dbReference type="RefSeq" id="WP_123208599.1">
    <property type="nucleotide sequence ID" value="NZ_JBHTHO010000005.1"/>
</dbReference>
<dbReference type="EMBL" id="QIBX01000006">
    <property type="protein sequence ID" value="RNL40446.1"/>
    <property type="molecule type" value="Genomic_DNA"/>
</dbReference>
<organism evidence="2 3">
    <name type="scientific">Slackia equolifaciens</name>
    <dbReference type="NCBI Taxonomy" id="498718"/>
    <lineage>
        <taxon>Bacteria</taxon>
        <taxon>Bacillati</taxon>
        <taxon>Actinomycetota</taxon>
        <taxon>Coriobacteriia</taxon>
        <taxon>Eggerthellales</taxon>
        <taxon>Eggerthellaceae</taxon>
        <taxon>Slackia</taxon>
    </lineage>
</organism>
<evidence type="ECO:0000313" key="2">
    <source>
        <dbReference type="EMBL" id="RNL40446.1"/>
    </source>
</evidence>
<evidence type="ECO:0000313" key="3">
    <source>
        <dbReference type="Proteomes" id="UP000269591"/>
    </source>
</evidence>
<gene>
    <name evidence="2" type="ORF">DMP06_04740</name>
</gene>
<accession>A0A3N0B1H6</accession>
<dbReference type="SUPFAM" id="SSF55729">
    <property type="entry name" value="Acyl-CoA N-acyltransferases (Nat)"/>
    <property type="match status" value="1"/>
</dbReference>
<reference evidence="3" key="1">
    <citation type="submission" date="2018-05" db="EMBL/GenBank/DDBJ databases">
        <title>Genome Sequencing of selected type strains of the family Eggerthellaceae.</title>
        <authorList>
            <person name="Danylec N."/>
            <person name="Stoll D.A."/>
            <person name="Doetsch A."/>
            <person name="Huch M."/>
        </authorList>
    </citation>
    <scope>NUCLEOTIDE SEQUENCE [LARGE SCALE GENOMIC DNA]</scope>
    <source>
        <strain evidence="3">DSM 24851</strain>
    </source>
</reference>
<evidence type="ECO:0000259" key="1">
    <source>
        <dbReference type="PROSITE" id="PS51186"/>
    </source>
</evidence>
<dbReference type="AlphaFoldDB" id="A0A3N0B1H6"/>
<proteinExistence type="predicted"/>
<protein>
    <recommendedName>
        <fullName evidence="1">N-acetyltransferase domain-containing protein</fullName>
    </recommendedName>
</protein>
<dbReference type="GO" id="GO:0016747">
    <property type="term" value="F:acyltransferase activity, transferring groups other than amino-acyl groups"/>
    <property type="evidence" value="ECO:0007669"/>
    <property type="project" value="InterPro"/>
</dbReference>
<dbReference type="PROSITE" id="PS51186">
    <property type="entry name" value="GNAT"/>
    <property type="match status" value="1"/>
</dbReference>
<dbReference type="CDD" id="cd04301">
    <property type="entry name" value="NAT_SF"/>
    <property type="match status" value="1"/>
</dbReference>
<dbReference type="Pfam" id="PF00583">
    <property type="entry name" value="Acetyltransf_1"/>
    <property type="match status" value="1"/>
</dbReference>
<dbReference type="InterPro" id="IPR016181">
    <property type="entry name" value="Acyl_CoA_acyltransferase"/>
</dbReference>
<dbReference type="OrthoDB" id="3174849at2"/>
<dbReference type="Proteomes" id="UP000269591">
    <property type="component" value="Unassembled WGS sequence"/>
</dbReference>